<gene>
    <name evidence="1" type="ORF">P3W85_35695</name>
</gene>
<accession>A0ABT6B038</accession>
<dbReference type="Pfam" id="PF08713">
    <property type="entry name" value="DNA_alkylation"/>
    <property type="match status" value="1"/>
</dbReference>
<dbReference type="Gene3D" id="1.25.40.290">
    <property type="entry name" value="ARM repeat domains"/>
    <property type="match status" value="1"/>
</dbReference>
<dbReference type="Gene3D" id="1.20.1660.10">
    <property type="entry name" value="Hypothetical protein (EF3068)"/>
    <property type="match status" value="1"/>
</dbReference>
<sequence>MTAERPTLPTDITPETYVGHIRRALQPLADPAAAAQMRAYMRDQFPFLGIPTPARRRALRALPTVPWRDREWVAVAQLLWREPEREYRYAAADLLRKYAARFDATRIAPILALAQSEPWWDTVDSLAVTIGTVIARERKTDADAQACADAWLGHDSPWVRRVAMLHQLGWRLETDEARLFRYARTLAPETDFFIRKAIGWALRDYANWNPDAVSAFLAAHRYSLSALTLREAGRHLQA</sequence>
<dbReference type="SUPFAM" id="SSF48371">
    <property type="entry name" value="ARM repeat"/>
    <property type="match status" value="1"/>
</dbReference>
<protein>
    <submittedName>
        <fullName evidence="1">DNA alkylation repair protein</fullName>
    </submittedName>
</protein>
<evidence type="ECO:0000313" key="1">
    <source>
        <dbReference type="EMBL" id="MDF3838238.1"/>
    </source>
</evidence>
<dbReference type="Proteomes" id="UP001216674">
    <property type="component" value="Unassembled WGS sequence"/>
</dbReference>
<dbReference type="RefSeq" id="WP_276268230.1">
    <property type="nucleotide sequence ID" value="NZ_JARJLM010000574.1"/>
</dbReference>
<reference evidence="1 2" key="1">
    <citation type="submission" date="2023-03" db="EMBL/GenBank/DDBJ databases">
        <title>Draft assemblies of triclosan tolerant bacteria isolated from returned activated sludge.</title>
        <authorList>
            <person name="Van Hamelsveld S."/>
        </authorList>
    </citation>
    <scope>NUCLEOTIDE SEQUENCE [LARGE SCALE GENOMIC DNA]</scope>
    <source>
        <strain evidence="1 2">GW210010_S58</strain>
    </source>
</reference>
<organism evidence="1 2">
    <name type="scientific">Cupriavidus basilensis</name>
    <dbReference type="NCBI Taxonomy" id="68895"/>
    <lineage>
        <taxon>Bacteria</taxon>
        <taxon>Pseudomonadati</taxon>
        <taxon>Pseudomonadota</taxon>
        <taxon>Betaproteobacteria</taxon>
        <taxon>Burkholderiales</taxon>
        <taxon>Burkholderiaceae</taxon>
        <taxon>Cupriavidus</taxon>
    </lineage>
</organism>
<evidence type="ECO:0000313" key="2">
    <source>
        <dbReference type="Proteomes" id="UP001216674"/>
    </source>
</evidence>
<dbReference type="InterPro" id="IPR016024">
    <property type="entry name" value="ARM-type_fold"/>
</dbReference>
<comment type="caution">
    <text evidence="1">The sequence shown here is derived from an EMBL/GenBank/DDBJ whole genome shotgun (WGS) entry which is preliminary data.</text>
</comment>
<keyword evidence="2" id="KW-1185">Reference proteome</keyword>
<dbReference type="CDD" id="cd07064">
    <property type="entry name" value="AlkD_like_1"/>
    <property type="match status" value="1"/>
</dbReference>
<dbReference type="EMBL" id="JARJLM010000574">
    <property type="protein sequence ID" value="MDF3838238.1"/>
    <property type="molecule type" value="Genomic_DNA"/>
</dbReference>
<dbReference type="PANTHER" id="PTHR34070">
    <property type="entry name" value="ARMADILLO-TYPE FOLD"/>
    <property type="match status" value="1"/>
</dbReference>
<name>A0ABT6B038_9BURK</name>
<dbReference type="InterPro" id="IPR014825">
    <property type="entry name" value="DNA_alkylation"/>
</dbReference>
<dbReference type="PANTHER" id="PTHR34070:SF1">
    <property type="entry name" value="DNA ALKYLATION REPAIR PROTEIN"/>
    <property type="match status" value="1"/>
</dbReference>
<proteinExistence type="predicted"/>